<feature type="coiled-coil region" evidence="1">
    <location>
        <begin position="267"/>
        <end position="294"/>
    </location>
</feature>
<keyword evidence="4" id="KW-1185">Reference proteome</keyword>
<dbReference type="EMBL" id="CANHGI010000003">
    <property type="protein sequence ID" value="CAI5444447.1"/>
    <property type="molecule type" value="Genomic_DNA"/>
</dbReference>
<sequence length="417" mass="47784">MKKNNQKCMSYHGTGEKDEWETSSGSSVEEEERWKLKPDVLEEIAKKEAEMAGNMKIELENKTICEAGSSSDTIVEVETPGDSNSGEIITAKLEVSANSENMKIELENREESGEISNSEQEDPAENLEVTETLGNMIVEMEISVEDQAEQVLDVLENIIVDVEIASKLENPESSDQFENENLEVAQEACLESENIETELENKETSEEASTSQKDSNSPRELITSAEPSSSAEYKTSIDGLIKDKEDLEVPEVWRPESKNRELFFKRCKILEKHVESLEKQKAKNEAMAEQLVDEFCDFVNGFVEKISKTEKVEKKEDPRKFQSWCFTGDLEVKSTEFYNWKNAFCRELIENELEMRTAEIFDFLSNLYRKFEPRYGQHLSLSKIAAVIDTLTINEMCRKSAIQKFERHFRVKIPVRV</sequence>
<name>A0A9P1IJM5_9PELO</name>
<evidence type="ECO:0000313" key="3">
    <source>
        <dbReference type="EMBL" id="CAI5444447.1"/>
    </source>
</evidence>
<dbReference type="Proteomes" id="UP001152747">
    <property type="component" value="Unassembled WGS sequence"/>
</dbReference>
<dbReference type="AlphaFoldDB" id="A0A9P1IJM5"/>
<keyword evidence="1" id="KW-0175">Coiled coil</keyword>
<evidence type="ECO:0000313" key="4">
    <source>
        <dbReference type="Proteomes" id="UP001152747"/>
    </source>
</evidence>
<feature type="region of interest" description="Disordered" evidence="2">
    <location>
        <begin position="107"/>
        <end position="127"/>
    </location>
</feature>
<feature type="region of interest" description="Disordered" evidence="2">
    <location>
        <begin position="1"/>
        <end position="34"/>
    </location>
</feature>
<evidence type="ECO:0000256" key="1">
    <source>
        <dbReference type="SAM" id="Coils"/>
    </source>
</evidence>
<proteinExistence type="predicted"/>
<protein>
    <submittedName>
        <fullName evidence="3">Uncharacterized protein</fullName>
    </submittedName>
</protein>
<organism evidence="3 4">
    <name type="scientific">Caenorhabditis angaria</name>
    <dbReference type="NCBI Taxonomy" id="860376"/>
    <lineage>
        <taxon>Eukaryota</taxon>
        <taxon>Metazoa</taxon>
        <taxon>Ecdysozoa</taxon>
        <taxon>Nematoda</taxon>
        <taxon>Chromadorea</taxon>
        <taxon>Rhabditida</taxon>
        <taxon>Rhabditina</taxon>
        <taxon>Rhabditomorpha</taxon>
        <taxon>Rhabditoidea</taxon>
        <taxon>Rhabditidae</taxon>
        <taxon>Peloderinae</taxon>
        <taxon>Caenorhabditis</taxon>
    </lineage>
</organism>
<gene>
    <name evidence="3" type="ORF">CAMP_LOCUS7084</name>
</gene>
<feature type="region of interest" description="Disordered" evidence="2">
    <location>
        <begin position="197"/>
        <end position="234"/>
    </location>
</feature>
<evidence type="ECO:0000256" key="2">
    <source>
        <dbReference type="SAM" id="MobiDB-lite"/>
    </source>
</evidence>
<accession>A0A9P1IJM5</accession>
<comment type="caution">
    <text evidence="3">The sequence shown here is derived from an EMBL/GenBank/DDBJ whole genome shotgun (WGS) entry which is preliminary data.</text>
</comment>
<reference evidence="3" key="1">
    <citation type="submission" date="2022-11" db="EMBL/GenBank/DDBJ databases">
        <authorList>
            <person name="Kikuchi T."/>
        </authorList>
    </citation>
    <scope>NUCLEOTIDE SEQUENCE</scope>
    <source>
        <strain evidence="3">PS1010</strain>
    </source>
</reference>